<proteinExistence type="predicted"/>
<dbReference type="Proteomes" id="UP000797356">
    <property type="component" value="Chromosome 15"/>
</dbReference>
<reference evidence="2" key="1">
    <citation type="journal article" date="2017" name="Gigascience">
        <title>The genome draft of coconut (Cocos nucifera).</title>
        <authorList>
            <person name="Xiao Y."/>
            <person name="Xu P."/>
            <person name="Fan H."/>
            <person name="Baudouin L."/>
            <person name="Xia W."/>
            <person name="Bocs S."/>
            <person name="Xu J."/>
            <person name="Li Q."/>
            <person name="Guo A."/>
            <person name="Zhou L."/>
            <person name="Li J."/>
            <person name="Wu Y."/>
            <person name="Ma Z."/>
            <person name="Armero A."/>
            <person name="Issali A.E."/>
            <person name="Liu N."/>
            <person name="Peng M."/>
            <person name="Yang Y."/>
        </authorList>
    </citation>
    <scope>NUCLEOTIDE SEQUENCE</scope>
    <source>
        <tissue evidence="2">Spear leaf of Hainan Tall coconut</tissue>
    </source>
</reference>
<accession>A0A8K0IWN0</accession>
<organism evidence="2 3">
    <name type="scientific">Cocos nucifera</name>
    <name type="common">Coconut palm</name>
    <dbReference type="NCBI Taxonomy" id="13894"/>
    <lineage>
        <taxon>Eukaryota</taxon>
        <taxon>Viridiplantae</taxon>
        <taxon>Streptophyta</taxon>
        <taxon>Embryophyta</taxon>
        <taxon>Tracheophyta</taxon>
        <taxon>Spermatophyta</taxon>
        <taxon>Magnoliopsida</taxon>
        <taxon>Liliopsida</taxon>
        <taxon>Arecaceae</taxon>
        <taxon>Arecoideae</taxon>
        <taxon>Cocoseae</taxon>
        <taxon>Attaleinae</taxon>
        <taxon>Cocos</taxon>
    </lineage>
</organism>
<evidence type="ECO:0000256" key="1">
    <source>
        <dbReference type="SAM" id="MobiDB-lite"/>
    </source>
</evidence>
<reference evidence="2" key="2">
    <citation type="submission" date="2019-07" db="EMBL/GenBank/DDBJ databases">
        <authorList>
            <person name="Yang Y."/>
            <person name="Bocs S."/>
            <person name="Baudouin L."/>
        </authorList>
    </citation>
    <scope>NUCLEOTIDE SEQUENCE</scope>
    <source>
        <tissue evidence="2">Spear leaf of Hainan Tall coconut</tissue>
    </source>
</reference>
<evidence type="ECO:0000313" key="3">
    <source>
        <dbReference type="Proteomes" id="UP000797356"/>
    </source>
</evidence>
<evidence type="ECO:0000313" key="2">
    <source>
        <dbReference type="EMBL" id="KAG1369739.1"/>
    </source>
</evidence>
<name>A0A8K0IWN0_COCNU</name>
<feature type="region of interest" description="Disordered" evidence="1">
    <location>
        <begin position="1"/>
        <end position="85"/>
    </location>
</feature>
<comment type="caution">
    <text evidence="2">The sequence shown here is derived from an EMBL/GenBank/DDBJ whole genome shotgun (WGS) entry which is preliminary data.</text>
</comment>
<dbReference type="AlphaFoldDB" id="A0A8K0IWN0"/>
<dbReference type="EMBL" id="CM017886">
    <property type="protein sequence ID" value="KAG1369739.1"/>
    <property type="molecule type" value="Genomic_DNA"/>
</dbReference>
<protein>
    <submittedName>
        <fullName evidence="2">Uncharacterized protein</fullName>
    </submittedName>
</protein>
<sequence>MSPKGTAYKVFTGGGMKFGQEKPSSPRAHPNSSEQEQQEVLPRRVSRERGMKFGSKKAELPPKAHHQGEMKFGTNKDGAKFPRGMKFGMRAEKSFLVE</sequence>
<feature type="compositionally biased region" description="Basic and acidic residues" evidence="1">
    <location>
        <begin position="41"/>
        <end position="69"/>
    </location>
</feature>
<gene>
    <name evidence="2" type="ORF">COCNU_15G001050</name>
</gene>
<keyword evidence="3" id="KW-1185">Reference proteome</keyword>